<dbReference type="EMBL" id="CAGKOT010000012">
    <property type="protein sequence ID" value="CAB5358185.1"/>
    <property type="molecule type" value="Genomic_DNA"/>
</dbReference>
<proteinExistence type="predicted"/>
<dbReference type="AlphaFoldDB" id="A0A915Z1Z6"/>
<protein>
    <recommendedName>
        <fullName evidence="1">DUF8211 domain-containing protein</fullName>
    </recommendedName>
</protein>
<comment type="caution">
    <text evidence="2">The sequence shown here is derived from an EMBL/GenBank/DDBJ whole genome shotgun (WGS) entry which is preliminary data.</text>
</comment>
<evidence type="ECO:0000313" key="3">
    <source>
        <dbReference type="Proteomes" id="UP000684084"/>
    </source>
</evidence>
<accession>A0A915Z1Z6</accession>
<dbReference type="VEuPathDB" id="FungiDB:RhiirFUN_021851"/>
<evidence type="ECO:0000259" key="1">
    <source>
        <dbReference type="Pfam" id="PF26638"/>
    </source>
</evidence>
<name>A0A915Z1Z6_9GLOM</name>
<dbReference type="Pfam" id="PF26638">
    <property type="entry name" value="DUF8211"/>
    <property type="match status" value="1"/>
</dbReference>
<feature type="domain" description="DUF8211" evidence="1">
    <location>
        <begin position="119"/>
        <end position="187"/>
    </location>
</feature>
<sequence length="188" mass="21113">MSSSNNKKTNFSLASYEPLKLYPQLDRHSDSRRNIPEGGLAKDNVLGTNIKPQDNVLPTTIVKAPLPPPILSTFSFLVSFKKHACCLHHSLIAQDTNSPSREKAISIPSNKITHHKSFHANITYEKYNNNSRQKIFSNQLGISYTMRYEAHDLNSIISPPNKAIGPMYTKIYENFTKSPSSNPRTAAR</sequence>
<dbReference type="OrthoDB" id="2395421at2759"/>
<evidence type="ECO:0000313" key="2">
    <source>
        <dbReference type="EMBL" id="CAB5358185.1"/>
    </source>
</evidence>
<dbReference type="Proteomes" id="UP000684084">
    <property type="component" value="Unassembled WGS sequence"/>
</dbReference>
<reference evidence="2" key="1">
    <citation type="submission" date="2020-05" db="EMBL/GenBank/DDBJ databases">
        <authorList>
            <person name="Rincon C."/>
            <person name="Sanders R I."/>
            <person name="Robbins C."/>
            <person name="Chaturvedi A."/>
        </authorList>
    </citation>
    <scope>NUCLEOTIDE SEQUENCE</scope>
    <source>
        <strain evidence="2">CHB12</strain>
    </source>
</reference>
<dbReference type="InterPro" id="IPR058524">
    <property type="entry name" value="DUF8211"/>
</dbReference>
<gene>
    <name evidence="2" type="ORF">CHRIB12_LOCUS7155</name>
</gene>
<organism evidence="2 3">
    <name type="scientific">Rhizophagus irregularis</name>
    <dbReference type="NCBI Taxonomy" id="588596"/>
    <lineage>
        <taxon>Eukaryota</taxon>
        <taxon>Fungi</taxon>
        <taxon>Fungi incertae sedis</taxon>
        <taxon>Mucoromycota</taxon>
        <taxon>Glomeromycotina</taxon>
        <taxon>Glomeromycetes</taxon>
        <taxon>Glomerales</taxon>
        <taxon>Glomeraceae</taxon>
        <taxon>Rhizophagus</taxon>
    </lineage>
</organism>